<accession>A0A9P9X014</accession>
<comment type="caution">
    <text evidence="2">The sequence shown here is derived from an EMBL/GenBank/DDBJ whole genome shotgun (WGS) entry which is preliminary data.</text>
</comment>
<dbReference type="EMBL" id="SDAQ01000298">
    <property type="protein sequence ID" value="KAI3527627.1"/>
    <property type="molecule type" value="Genomic_DNA"/>
</dbReference>
<gene>
    <name evidence="2" type="ORF">CABS02_15331</name>
</gene>
<proteinExistence type="predicted"/>
<dbReference type="AlphaFoldDB" id="A0A9P9X014"/>
<organism evidence="2 3">
    <name type="scientific">Colletotrichum abscissum</name>
    <dbReference type="NCBI Taxonomy" id="1671311"/>
    <lineage>
        <taxon>Eukaryota</taxon>
        <taxon>Fungi</taxon>
        <taxon>Dikarya</taxon>
        <taxon>Ascomycota</taxon>
        <taxon>Pezizomycotina</taxon>
        <taxon>Sordariomycetes</taxon>
        <taxon>Hypocreomycetidae</taxon>
        <taxon>Glomerellales</taxon>
        <taxon>Glomerellaceae</taxon>
        <taxon>Colletotrichum</taxon>
        <taxon>Colletotrichum acutatum species complex</taxon>
    </lineage>
</organism>
<feature type="region of interest" description="Disordered" evidence="1">
    <location>
        <begin position="57"/>
        <end position="106"/>
    </location>
</feature>
<evidence type="ECO:0000256" key="1">
    <source>
        <dbReference type="SAM" id="MobiDB-lite"/>
    </source>
</evidence>
<evidence type="ECO:0000313" key="3">
    <source>
        <dbReference type="Proteomes" id="UP001056436"/>
    </source>
</evidence>
<evidence type="ECO:0000313" key="2">
    <source>
        <dbReference type="EMBL" id="KAI3527627.1"/>
    </source>
</evidence>
<dbReference type="Proteomes" id="UP001056436">
    <property type="component" value="Unassembled WGS sequence"/>
</dbReference>
<keyword evidence="3" id="KW-1185">Reference proteome</keyword>
<sequence length="106" mass="12471">MPYVRKCDCPRKGLKKPTTGRDRGQFVSAVSRCSCSRSFVSLASANSHGRWIRTMAWRRRRGEDQKESEWEEKEEGGVEEEKRQTDRQTHRRRGWGGGEWSEQARR</sequence>
<protein>
    <submittedName>
        <fullName evidence="2">Uncharacterized protein</fullName>
    </submittedName>
</protein>
<reference evidence="2" key="1">
    <citation type="submission" date="2019-01" db="EMBL/GenBank/DDBJ databases">
        <title>Colletotrichum abscissum LGMF1257.</title>
        <authorList>
            <person name="Baroncelli R."/>
        </authorList>
    </citation>
    <scope>NUCLEOTIDE SEQUENCE</scope>
    <source>
        <strain evidence="2">Ca142</strain>
    </source>
</reference>
<feature type="compositionally biased region" description="Basic and acidic residues" evidence="1">
    <location>
        <begin position="75"/>
        <end position="88"/>
    </location>
</feature>
<name>A0A9P9X014_9PEZI</name>